<comment type="caution">
    <text evidence="1">The sequence shown here is derived from an EMBL/GenBank/DDBJ whole genome shotgun (WGS) entry which is preliminary data.</text>
</comment>
<evidence type="ECO:0000313" key="1">
    <source>
        <dbReference type="EMBL" id="MDQ1023003.1"/>
    </source>
</evidence>
<sequence length="70" mass="7876">MAISDDVVDPAEQCLRTIEYALKEADCTFVRALPPAQPRRLRAVLTPAPRPLRRRAARRHDDGLWLADPG</sequence>
<dbReference type="EMBL" id="JAUSZI010000002">
    <property type="protein sequence ID" value="MDQ1023003.1"/>
    <property type="molecule type" value="Genomic_DNA"/>
</dbReference>
<keyword evidence="2" id="KW-1185">Reference proteome</keyword>
<accession>A0ABU0SHP4</accession>
<evidence type="ECO:0000313" key="2">
    <source>
        <dbReference type="Proteomes" id="UP001230328"/>
    </source>
</evidence>
<name>A0ABU0SHP4_9ACTN</name>
<gene>
    <name evidence="1" type="ORF">QF035_000585</name>
</gene>
<dbReference type="RefSeq" id="WP_307517919.1">
    <property type="nucleotide sequence ID" value="NZ_JAUSZI010000002.1"/>
</dbReference>
<protein>
    <submittedName>
        <fullName evidence="1">Uncharacterized protein</fullName>
    </submittedName>
</protein>
<proteinExistence type="predicted"/>
<reference evidence="1 2" key="1">
    <citation type="submission" date="2023-07" db="EMBL/GenBank/DDBJ databases">
        <title>Comparative genomics of wheat-associated soil bacteria to identify genetic determinants of phenazine resistance.</title>
        <authorList>
            <person name="Mouncey N."/>
        </authorList>
    </citation>
    <scope>NUCLEOTIDE SEQUENCE [LARGE SCALE GENOMIC DNA]</scope>
    <source>
        <strain evidence="1 2">V2I4</strain>
    </source>
</reference>
<organism evidence="1 2">
    <name type="scientific">Streptomyces umbrinus</name>
    <dbReference type="NCBI Taxonomy" id="67370"/>
    <lineage>
        <taxon>Bacteria</taxon>
        <taxon>Bacillati</taxon>
        <taxon>Actinomycetota</taxon>
        <taxon>Actinomycetes</taxon>
        <taxon>Kitasatosporales</taxon>
        <taxon>Streptomycetaceae</taxon>
        <taxon>Streptomyces</taxon>
        <taxon>Streptomyces phaeochromogenes group</taxon>
    </lineage>
</organism>
<dbReference type="Proteomes" id="UP001230328">
    <property type="component" value="Unassembled WGS sequence"/>
</dbReference>